<evidence type="ECO:0000256" key="1">
    <source>
        <dbReference type="SAM" id="MobiDB-lite"/>
    </source>
</evidence>
<organism evidence="2">
    <name type="scientific">Synechococcus sp. SB0676_bin_10</name>
    <dbReference type="NCBI Taxonomy" id="2604869"/>
    <lineage>
        <taxon>Bacteria</taxon>
        <taxon>Bacillati</taxon>
        <taxon>Cyanobacteriota</taxon>
        <taxon>Cyanophyceae</taxon>
        <taxon>Synechococcales</taxon>
        <taxon>Synechococcaceae</taxon>
        <taxon>Synechococcus</taxon>
    </lineage>
</organism>
<accession>A0A6B1F769</accession>
<feature type="region of interest" description="Disordered" evidence="1">
    <location>
        <begin position="1"/>
        <end position="28"/>
    </location>
</feature>
<sequence>MGASVPMLLGNPDAEVEAGSGTTLTPSQEVGGMDALLIPTVMEAVDDTGTRVQGQFEAQLA</sequence>
<protein>
    <submittedName>
        <fullName evidence="2">Uncharacterized protein</fullName>
    </submittedName>
</protein>
<reference evidence="2" key="1">
    <citation type="submission" date="2019-09" db="EMBL/GenBank/DDBJ databases">
        <title>Characterisation of the sponge microbiome using genome-centric metagenomics.</title>
        <authorList>
            <person name="Engelberts J.P."/>
            <person name="Robbins S.J."/>
            <person name="De Goeij J.M."/>
            <person name="Aranda M."/>
            <person name="Bell S.C."/>
            <person name="Webster N.S."/>
        </authorList>
    </citation>
    <scope>NUCLEOTIDE SEQUENCE</scope>
    <source>
        <strain evidence="2">SB0676_bin_10</strain>
    </source>
</reference>
<evidence type="ECO:0000313" key="2">
    <source>
        <dbReference type="EMBL" id="MYG38831.1"/>
    </source>
</evidence>
<dbReference type="AlphaFoldDB" id="A0A6B1F769"/>
<comment type="caution">
    <text evidence="2">The sequence shown here is derived from an EMBL/GenBank/DDBJ whole genome shotgun (WGS) entry which is preliminary data.</text>
</comment>
<name>A0A6B1F769_9SYNE</name>
<gene>
    <name evidence="2" type="ORF">F4162_07685</name>
</gene>
<proteinExistence type="predicted"/>
<dbReference type="EMBL" id="VYDO01000244">
    <property type="protein sequence ID" value="MYG38831.1"/>
    <property type="molecule type" value="Genomic_DNA"/>
</dbReference>